<accession>A0A2D2AZV2</accession>
<dbReference type="AlphaFoldDB" id="A0A2D2AZV2"/>
<dbReference type="GO" id="GO:0043565">
    <property type="term" value="F:sequence-specific DNA binding"/>
    <property type="evidence" value="ECO:0007669"/>
    <property type="project" value="InterPro"/>
</dbReference>
<dbReference type="PROSITE" id="PS01124">
    <property type="entry name" value="HTH_ARAC_FAMILY_2"/>
    <property type="match status" value="1"/>
</dbReference>
<dbReference type="Gene3D" id="1.10.10.60">
    <property type="entry name" value="Homeodomain-like"/>
    <property type="match status" value="1"/>
</dbReference>
<name>A0A2D2AZV2_9CAUL</name>
<feature type="domain" description="HTH araC/xylS-type" evidence="1">
    <location>
        <begin position="159"/>
        <end position="260"/>
    </location>
</feature>
<evidence type="ECO:0000313" key="3">
    <source>
        <dbReference type="Proteomes" id="UP000228945"/>
    </source>
</evidence>
<dbReference type="InterPro" id="IPR018060">
    <property type="entry name" value="HTH_AraC"/>
</dbReference>
<dbReference type="EMBL" id="CP024201">
    <property type="protein sequence ID" value="ATQ43457.1"/>
    <property type="molecule type" value="Genomic_DNA"/>
</dbReference>
<organism evidence="2 3">
    <name type="scientific">Caulobacter mirabilis</name>
    <dbReference type="NCBI Taxonomy" id="69666"/>
    <lineage>
        <taxon>Bacteria</taxon>
        <taxon>Pseudomonadati</taxon>
        <taxon>Pseudomonadota</taxon>
        <taxon>Alphaproteobacteria</taxon>
        <taxon>Caulobacterales</taxon>
        <taxon>Caulobacteraceae</taxon>
        <taxon>Caulobacter</taxon>
    </lineage>
</organism>
<gene>
    <name evidence="2" type="ORF">CSW64_14080</name>
</gene>
<protein>
    <recommendedName>
        <fullName evidence="1">HTH araC/xylS-type domain-containing protein</fullName>
    </recommendedName>
</protein>
<dbReference type="Proteomes" id="UP000228945">
    <property type="component" value="Chromosome"/>
</dbReference>
<dbReference type="OrthoDB" id="9815799at2"/>
<sequence>MSGLSLRYQPAPASIRSLAVGFLERRDVGRDETALELPLHHALAQFMLDADYVVRDPAAPETSEIAPRAGLWGPASRTRLGRSQGRLHVFVAILTARGARAVAGAPLSELVDRRLDLEAVASEASRSWIARLRDAATFEARTALACRWLADVSIGTAAEETCRLVDGIAEHRLRGPVTALSRLVGVGPRALHGRFTRQAGWPPKTWLRVSRLQRVLRTVHPAPWGPAADGDVRLEFTDDAHLARDFHDLTGLTLAAYRRMKRSSGDPLLHTVLAPSFPLPRFHWTPFVDGSTLAMQESMRGIAP</sequence>
<evidence type="ECO:0000259" key="1">
    <source>
        <dbReference type="PROSITE" id="PS01124"/>
    </source>
</evidence>
<reference evidence="2 3" key="1">
    <citation type="submission" date="2017-10" db="EMBL/GenBank/DDBJ databases">
        <title>Genome sequence of Caulobacter mirabilis FWC38.</title>
        <authorList>
            <person name="Fiebig A."/>
            <person name="Crosson S."/>
        </authorList>
    </citation>
    <scope>NUCLEOTIDE SEQUENCE [LARGE SCALE GENOMIC DNA]</scope>
    <source>
        <strain evidence="2 3">FWC 38</strain>
    </source>
</reference>
<evidence type="ECO:0000313" key="2">
    <source>
        <dbReference type="EMBL" id="ATQ43457.1"/>
    </source>
</evidence>
<proteinExistence type="predicted"/>
<dbReference type="RefSeq" id="WP_099622708.1">
    <property type="nucleotide sequence ID" value="NZ_CP024201.1"/>
</dbReference>
<dbReference type="Pfam" id="PF12833">
    <property type="entry name" value="HTH_18"/>
    <property type="match status" value="1"/>
</dbReference>
<keyword evidence="3" id="KW-1185">Reference proteome</keyword>
<dbReference type="KEGG" id="cmb:CSW64_14080"/>
<dbReference type="GO" id="GO:0003700">
    <property type="term" value="F:DNA-binding transcription factor activity"/>
    <property type="evidence" value="ECO:0007669"/>
    <property type="project" value="InterPro"/>
</dbReference>